<name>A0A1J5SF06_9ZZZZ</name>
<accession>A0A1J5SF06</accession>
<evidence type="ECO:0000313" key="1">
    <source>
        <dbReference type="EMBL" id="OIQ98781.1"/>
    </source>
</evidence>
<comment type="caution">
    <text evidence="1">The sequence shown here is derived from an EMBL/GenBank/DDBJ whole genome shotgun (WGS) entry which is preliminary data.</text>
</comment>
<reference evidence="1" key="1">
    <citation type="submission" date="2016-10" db="EMBL/GenBank/DDBJ databases">
        <title>Sequence of Gallionella enrichment culture.</title>
        <authorList>
            <person name="Poehlein A."/>
            <person name="Muehling M."/>
            <person name="Daniel R."/>
        </authorList>
    </citation>
    <scope>NUCLEOTIDE SEQUENCE</scope>
</reference>
<gene>
    <name evidence="1" type="ORF">GALL_191470</name>
</gene>
<protein>
    <submittedName>
        <fullName evidence="1">Uncharacterized protein</fullName>
    </submittedName>
</protein>
<dbReference type="EMBL" id="MLJW01000114">
    <property type="protein sequence ID" value="OIQ98781.1"/>
    <property type="molecule type" value="Genomic_DNA"/>
</dbReference>
<organism evidence="1">
    <name type="scientific">mine drainage metagenome</name>
    <dbReference type="NCBI Taxonomy" id="410659"/>
    <lineage>
        <taxon>unclassified sequences</taxon>
        <taxon>metagenomes</taxon>
        <taxon>ecological metagenomes</taxon>
    </lineage>
</organism>
<proteinExistence type="predicted"/>
<sequence>MPYESLSRNRITQALRRLGELARQQNVTLELSLYGGAVFTLVYGSRDATKDVDAVCRPEEIGRKLAAKVAAELGLPDDWLNDDVRQFLAEKEAKRRLPHDDFGEGLRVVVPTAAYLLAMKLRACRPPLPGYAGDYGDIRFMIRKMGIKSVEEAEAIHDRYFPRDALSAEAREVVREALRRTQ</sequence>
<dbReference type="AlphaFoldDB" id="A0A1J5SF06"/>